<proteinExistence type="predicted"/>
<dbReference type="Gene3D" id="3.30.530.20">
    <property type="match status" value="1"/>
</dbReference>
<evidence type="ECO:0000313" key="3">
    <source>
        <dbReference type="Proteomes" id="UP001153642"/>
    </source>
</evidence>
<feature type="transmembrane region" description="Helical" evidence="1">
    <location>
        <begin position="6"/>
        <end position="23"/>
    </location>
</feature>
<evidence type="ECO:0000256" key="1">
    <source>
        <dbReference type="SAM" id="Phobius"/>
    </source>
</evidence>
<name>A0ABT6FUR3_9FLAO</name>
<keyword evidence="3" id="KW-1185">Reference proteome</keyword>
<dbReference type="Proteomes" id="UP001153642">
    <property type="component" value="Unassembled WGS sequence"/>
</dbReference>
<keyword evidence="1" id="KW-0472">Membrane</keyword>
<organism evidence="2 3">
    <name type="scientific">Galbibacter pacificus</name>
    <dbReference type="NCBI Taxonomy" id="2996052"/>
    <lineage>
        <taxon>Bacteria</taxon>
        <taxon>Pseudomonadati</taxon>
        <taxon>Bacteroidota</taxon>
        <taxon>Flavobacteriia</taxon>
        <taxon>Flavobacteriales</taxon>
        <taxon>Flavobacteriaceae</taxon>
        <taxon>Galbibacter</taxon>
    </lineage>
</organism>
<keyword evidence="1" id="KW-0812">Transmembrane</keyword>
<comment type="caution">
    <text evidence="2">The sequence shown here is derived from an EMBL/GenBank/DDBJ whole genome shotgun (WGS) entry which is preliminary data.</text>
</comment>
<protein>
    <submittedName>
        <fullName evidence="2">SRPBCC family protein</fullName>
    </submittedName>
</protein>
<dbReference type="EMBL" id="JAPMUA010000005">
    <property type="protein sequence ID" value="MDG3586975.1"/>
    <property type="molecule type" value="Genomic_DNA"/>
</dbReference>
<reference evidence="2" key="1">
    <citation type="submission" date="2022-11" db="EMBL/GenBank/DDBJ databases">
        <title>High-quality draft genome sequence of Galbibacter sp. strain CMA-7.</title>
        <authorList>
            <person name="Wei L."/>
            <person name="Dong C."/>
            <person name="Shao Z."/>
        </authorList>
    </citation>
    <scope>NUCLEOTIDE SEQUENCE</scope>
    <source>
        <strain evidence="2">CMA-7</strain>
    </source>
</reference>
<gene>
    <name evidence="2" type="ORF">OSR52_13955</name>
</gene>
<evidence type="ECO:0000313" key="2">
    <source>
        <dbReference type="EMBL" id="MDG3586975.1"/>
    </source>
</evidence>
<sequence>MLATIMYILGGVILLVVFLGVIAPKNYHVSRSIQINRPLPEVFNYLKFLKNQDEWSPWFQKDPNIKKGLKGIDGSIGAVSWWEGNKEVGSGEQEIKRILSNETIETELRFIKPFKSTSEAYIKVEKVLPETTTVVWGFSGLYKFPMNIFMIFMNMDKAVGKDFESGLSDLKRILESE</sequence>
<dbReference type="RefSeq" id="WP_277900757.1">
    <property type="nucleotide sequence ID" value="NZ_JAPMUA010000005.1"/>
</dbReference>
<dbReference type="CDD" id="cd07818">
    <property type="entry name" value="SRPBCC_1"/>
    <property type="match status" value="1"/>
</dbReference>
<accession>A0ABT6FUR3</accession>
<dbReference type="SUPFAM" id="SSF55961">
    <property type="entry name" value="Bet v1-like"/>
    <property type="match status" value="1"/>
</dbReference>
<dbReference type="InterPro" id="IPR023393">
    <property type="entry name" value="START-like_dom_sf"/>
</dbReference>
<keyword evidence="1" id="KW-1133">Transmembrane helix</keyword>